<feature type="compositionally biased region" description="Basic and acidic residues" evidence="1">
    <location>
        <begin position="100"/>
        <end position="115"/>
    </location>
</feature>
<evidence type="ECO:0000313" key="2">
    <source>
        <dbReference type="EMBL" id="KAK3350158.1"/>
    </source>
</evidence>
<proteinExistence type="predicted"/>
<name>A0AAJ0HFY9_9PEZI</name>
<sequence>MTKPAHAEKPAGPAKKATRTLERKPPTSKTATPAKSVETTVRASTEADRSTEHPIRRFPNPIVDRAAPRAPFWLRAHSGHRRFRQRPPPPYPGSPSGYNDARDNGRRSDDSDRESSNGSGSGDDGELSRLGLLNGRYAMEGRRGISDNTLILTIDGKALWGSFDIKDLWGVFYLETRPMQSSHRRLHFQWRGKYNDHRVNHGDDDDDSYIKFLSNGDIEGQIDVHGEIVKFAGRRVSDQPTKSEIGAVSMKRQWRQVQ</sequence>
<protein>
    <submittedName>
        <fullName evidence="2">Uncharacterized protein</fullName>
    </submittedName>
</protein>
<organism evidence="2 3">
    <name type="scientific">Lasiosphaeria hispida</name>
    <dbReference type="NCBI Taxonomy" id="260671"/>
    <lineage>
        <taxon>Eukaryota</taxon>
        <taxon>Fungi</taxon>
        <taxon>Dikarya</taxon>
        <taxon>Ascomycota</taxon>
        <taxon>Pezizomycotina</taxon>
        <taxon>Sordariomycetes</taxon>
        <taxon>Sordariomycetidae</taxon>
        <taxon>Sordariales</taxon>
        <taxon>Lasiosphaeriaceae</taxon>
        <taxon>Lasiosphaeria</taxon>
    </lineage>
</organism>
<feature type="region of interest" description="Disordered" evidence="1">
    <location>
        <begin position="1"/>
        <end position="127"/>
    </location>
</feature>
<evidence type="ECO:0000256" key="1">
    <source>
        <dbReference type="SAM" id="MobiDB-lite"/>
    </source>
</evidence>
<keyword evidence="3" id="KW-1185">Reference proteome</keyword>
<evidence type="ECO:0000313" key="3">
    <source>
        <dbReference type="Proteomes" id="UP001275084"/>
    </source>
</evidence>
<feature type="compositionally biased region" description="Polar residues" evidence="1">
    <location>
        <begin position="27"/>
        <end position="43"/>
    </location>
</feature>
<comment type="caution">
    <text evidence="2">The sequence shown here is derived from an EMBL/GenBank/DDBJ whole genome shotgun (WGS) entry which is preliminary data.</text>
</comment>
<dbReference type="Proteomes" id="UP001275084">
    <property type="component" value="Unassembled WGS sequence"/>
</dbReference>
<dbReference type="AlphaFoldDB" id="A0AAJ0HFY9"/>
<reference evidence="2" key="2">
    <citation type="submission" date="2023-06" db="EMBL/GenBank/DDBJ databases">
        <authorList>
            <consortium name="Lawrence Berkeley National Laboratory"/>
            <person name="Haridas S."/>
            <person name="Hensen N."/>
            <person name="Bonometti L."/>
            <person name="Westerberg I."/>
            <person name="Brannstrom I.O."/>
            <person name="Guillou S."/>
            <person name="Cros-Aarteil S."/>
            <person name="Calhoun S."/>
            <person name="Kuo A."/>
            <person name="Mondo S."/>
            <person name="Pangilinan J."/>
            <person name="Riley R."/>
            <person name="Labutti K."/>
            <person name="Andreopoulos B."/>
            <person name="Lipzen A."/>
            <person name="Chen C."/>
            <person name="Yanf M."/>
            <person name="Daum C."/>
            <person name="Ng V."/>
            <person name="Clum A."/>
            <person name="Steindorff A."/>
            <person name="Ohm R."/>
            <person name="Martin F."/>
            <person name="Silar P."/>
            <person name="Natvig D."/>
            <person name="Lalanne C."/>
            <person name="Gautier V."/>
            <person name="Ament-Velasquez S.L."/>
            <person name="Kruys A."/>
            <person name="Hutchinson M.I."/>
            <person name="Powell A.J."/>
            <person name="Barry K."/>
            <person name="Miller A.N."/>
            <person name="Grigoriev I.V."/>
            <person name="Debuchy R."/>
            <person name="Gladieux P."/>
            <person name="Thoren M.H."/>
            <person name="Johannesson H."/>
        </authorList>
    </citation>
    <scope>NUCLEOTIDE SEQUENCE</scope>
    <source>
        <strain evidence="2">CBS 955.72</strain>
    </source>
</reference>
<gene>
    <name evidence="2" type="ORF">B0T25DRAFT_611297</name>
</gene>
<reference evidence="2" key="1">
    <citation type="journal article" date="2023" name="Mol. Phylogenet. Evol.">
        <title>Genome-scale phylogeny and comparative genomics of the fungal order Sordariales.</title>
        <authorList>
            <person name="Hensen N."/>
            <person name="Bonometti L."/>
            <person name="Westerberg I."/>
            <person name="Brannstrom I.O."/>
            <person name="Guillou S."/>
            <person name="Cros-Aarteil S."/>
            <person name="Calhoun S."/>
            <person name="Haridas S."/>
            <person name="Kuo A."/>
            <person name="Mondo S."/>
            <person name="Pangilinan J."/>
            <person name="Riley R."/>
            <person name="LaButti K."/>
            <person name="Andreopoulos B."/>
            <person name="Lipzen A."/>
            <person name="Chen C."/>
            <person name="Yan M."/>
            <person name="Daum C."/>
            <person name="Ng V."/>
            <person name="Clum A."/>
            <person name="Steindorff A."/>
            <person name="Ohm R.A."/>
            <person name="Martin F."/>
            <person name="Silar P."/>
            <person name="Natvig D.O."/>
            <person name="Lalanne C."/>
            <person name="Gautier V."/>
            <person name="Ament-Velasquez S.L."/>
            <person name="Kruys A."/>
            <person name="Hutchinson M.I."/>
            <person name="Powell A.J."/>
            <person name="Barry K."/>
            <person name="Miller A.N."/>
            <person name="Grigoriev I.V."/>
            <person name="Debuchy R."/>
            <person name="Gladieux P."/>
            <person name="Hiltunen Thoren M."/>
            <person name="Johannesson H."/>
        </authorList>
    </citation>
    <scope>NUCLEOTIDE SEQUENCE</scope>
    <source>
        <strain evidence="2">CBS 955.72</strain>
    </source>
</reference>
<feature type="compositionally biased region" description="Basic and acidic residues" evidence="1">
    <location>
        <begin position="45"/>
        <end position="55"/>
    </location>
</feature>
<dbReference type="EMBL" id="JAUIQD010000005">
    <property type="protein sequence ID" value="KAK3350158.1"/>
    <property type="molecule type" value="Genomic_DNA"/>
</dbReference>
<accession>A0AAJ0HFY9</accession>